<name>A0A1B8Q6E0_MORLA</name>
<evidence type="ECO:0000313" key="2">
    <source>
        <dbReference type="EMBL" id="OBX65326.1"/>
    </source>
</evidence>
<keyword evidence="1" id="KW-1133">Transmembrane helix</keyword>
<sequence length="114" mass="12913">MTIKPMRLPLMMIAISAPLWWVFTLSYIMGLVAIYYGKETIWLDVLALLMTAGLLIALGIMLIYLYQSFAKMMNKSSAIFMSLLIIFLYLPIAFYVGFFVSIESALLVGIEIVK</sequence>
<dbReference type="EMBL" id="LZMS01000036">
    <property type="protein sequence ID" value="OBX65326.1"/>
    <property type="molecule type" value="Genomic_DNA"/>
</dbReference>
<feature type="transmembrane region" description="Helical" evidence="1">
    <location>
        <begin position="78"/>
        <end position="100"/>
    </location>
</feature>
<keyword evidence="1" id="KW-0812">Transmembrane</keyword>
<proteinExistence type="predicted"/>
<feature type="transmembrane region" description="Helical" evidence="1">
    <location>
        <begin position="12"/>
        <end position="35"/>
    </location>
</feature>
<gene>
    <name evidence="2" type="ORF">A9309_02600</name>
</gene>
<reference evidence="2 3" key="1">
    <citation type="submission" date="2016-06" db="EMBL/GenBank/DDBJ databases">
        <title>Draft genome of Moraxella lacunata CCUG 57757A.</title>
        <authorList>
            <person name="Salva-Serra F."/>
            <person name="Engstrom-Jakobsson H."/>
            <person name="Thorell K."/>
            <person name="Gonzales-Siles L."/>
            <person name="Karlsson R."/>
            <person name="Boulund F."/>
            <person name="Engstrand L."/>
            <person name="Kristiansson E."/>
            <person name="Moore E."/>
        </authorList>
    </citation>
    <scope>NUCLEOTIDE SEQUENCE [LARGE SCALE GENOMIC DNA]</scope>
    <source>
        <strain evidence="2 3">CCUG 57757A</strain>
    </source>
</reference>
<evidence type="ECO:0000313" key="3">
    <source>
        <dbReference type="Proteomes" id="UP000092607"/>
    </source>
</evidence>
<organism evidence="2 3">
    <name type="scientific">Moraxella lacunata</name>
    <dbReference type="NCBI Taxonomy" id="477"/>
    <lineage>
        <taxon>Bacteria</taxon>
        <taxon>Pseudomonadati</taxon>
        <taxon>Pseudomonadota</taxon>
        <taxon>Gammaproteobacteria</taxon>
        <taxon>Moraxellales</taxon>
        <taxon>Moraxellaceae</taxon>
        <taxon>Moraxella</taxon>
    </lineage>
</organism>
<feature type="transmembrane region" description="Helical" evidence="1">
    <location>
        <begin position="41"/>
        <end position="66"/>
    </location>
</feature>
<dbReference type="AlphaFoldDB" id="A0A1B8Q6E0"/>
<dbReference type="RefSeq" id="WP_065255671.1">
    <property type="nucleotide sequence ID" value="NZ_JARDJM010000015.1"/>
</dbReference>
<dbReference type="Proteomes" id="UP000092607">
    <property type="component" value="Unassembled WGS sequence"/>
</dbReference>
<protein>
    <submittedName>
        <fullName evidence="2">Uncharacterized protein</fullName>
    </submittedName>
</protein>
<comment type="caution">
    <text evidence="2">The sequence shown here is derived from an EMBL/GenBank/DDBJ whole genome shotgun (WGS) entry which is preliminary data.</text>
</comment>
<accession>A0A1B8Q6E0</accession>
<evidence type="ECO:0000256" key="1">
    <source>
        <dbReference type="SAM" id="Phobius"/>
    </source>
</evidence>
<keyword evidence="1" id="KW-0472">Membrane</keyword>